<evidence type="ECO:0000313" key="3">
    <source>
        <dbReference type="Proteomes" id="UP000037315"/>
    </source>
</evidence>
<gene>
    <name evidence="2" type="ORF">ACH50_05375</name>
</gene>
<dbReference type="OrthoDB" id="9894669at2"/>
<keyword evidence="3" id="KW-1185">Reference proteome</keyword>
<feature type="compositionally biased region" description="Pro residues" evidence="1">
    <location>
        <begin position="51"/>
        <end position="62"/>
    </location>
</feature>
<name>A0A0J8YE16_9ENTR</name>
<dbReference type="EMBL" id="LFEJ01000009">
    <property type="protein sequence ID" value="KMV35754.1"/>
    <property type="molecule type" value="Genomic_DNA"/>
</dbReference>
<accession>A0A0J8YE16</accession>
<dbReference type="AlphaFoldDB" id="A0A0J8YE16"/>
<proteinExistence type="predicted"/>
<organism evidence="2 3">
    <name type="scientific">Franconibacter pulveris</name>
    <dbReference type="NCBI Taxonomy" id="435910"/>
    <lineage>
        <taxon>Bacteria</taxon>
        <taxon>Pseudomonadati</taxon>
        <taxon>Pseudomonadota</taxon>
        <taxon>Gammaproteobacteria</taxon>
        <taxon>Enterobacterales</taxon>
        <taxon>Enterobacteriaceae</taxon>
        <taxon>Franconibacter</taxon>
    </lineage>
</organism>
<dbReference type="Proteomes" id="UP000037315">
    <property type="component" value="Unassembled WGS sequence"/>
</dbReference>
<evidence type="ECO:0000313" key="2">
    <source>
        <dbReference type="EMBL" id="KMV35754.1"/>
    </source>
</evidence>
<evidence type="ECO:0000256" key="1">
    <source>
        <dbReference type="SAM" id="MobiDB-lite"/>
    </source>
</evidence>
<protein>
    <submittedName>
        <fullName evidence="2">Uncharacterized protein</fullName>
    </submittedName>
</protein>
<sequence>MTENRIRSENSAGYAPLPLHAGGRRGNKDGVGYKNTHERSVDAGQKAGKTTPPPNDPPQERK</sequence>
<reference evidence="2 3" key="1">
    <citation type="submission" date="2015-06" db="EMBL/GenBank/DDBJ databases">
        <title>Genome sequencing of Cronobacter sp. strain DJ34 isolated from petroleum contaminated sludge of Duliajan Oil Fields, Assam, India.</title>
        <authorList>
            <person name="Pal S."/>
            <person name="Banerjee T.D."/>
            <person name="Roy A."/>
            <person name="Sar P."/>
            <person name="Kazy S.K."/>
        </authorList>
    </citation>
    <scope>NUCLEOTIDE SEQUENCE [LARGE SCALE GENOMIC DNA]</scope>
    <source>
        <strain evidence="2 3">DJ34</strain>
    </source>
</reference>
<comment type="caution">
    <text evidence="2">The sequence shown here is derived from an EMBL/GenBank/DDBJ whole genome shotgun (WGS) entry which is preliminary data.</text>
</comment>
<dbReference type="PATRIC" id="fig|1656095.3.peg.1766"/>
<feature type="region of interest" description="Disordered" evidence="1">
    <location>
        <begin position="1"/>
        <end position="62"/>
    </location>
</feature>
<dbReference type="RefSeq" id="WP_024557528.1">
    <property type="nucleotide sequence ID" value="NZ_LFEJ01000009.1"/>
</dbReference>